<dbReference type="PROSITE" id="PS01081">
    <property type="entry name" value="HTH_TETR_1"/>
    <property type="match status" value="1"/>
</dbReference>
<reference evidence="7" key="1">
    <citation type="journal article" date="2019" name="Int. J. Syst. Evol. Microbiol.">
        <title>The Global Catalogue of Microorganisms (GCM) 10K type strain sequencing project: providing services to taxonomists for standard genome sequencing and annotation.</title>
        <authorList>
            <consortium name="The Broad Institute Genomics Platform"/>
            <consortium name="The Broad Institute Genome Sequencing Center for Infectious Disease"/>
            <person name="Wu L."/>
            <person name="Ma J."/>
        </authorList>
    </citation>
    <scope>NUCLEOTIDE SEQUENCE [LARGE SCALE GENOMIC DNA]</scope>
    <source>
        <strain evidence="7">ZS-35-S2</strain>
    </source>
</reference>
<accession>A0ABW1KBE7</accession>
<evidence type="ECO:0000256" key="3">
    <source>
        <dbReference type="ARBA" id="ARBA00023163"/>
    </source>
</evidence>
<dbReference type="Pfam" id="PF00440">
    <property type="entry name" value="TetR_N"/>
    <property type="match status" value="1"/>
</dbReference>
<dbReference type="EMBL" id="JBHSPR010000013">
    <property type="protein sequence ID" value="MFC6018139.1"/>
    <property type="molecule type" value="Genomic_DNA"/>
</dbReference>
<dbReference type="Gene3D" id="1.10.10.60">
    <property type="entry name" value="Homeodomain-like"/>
    <property type="match status" value="1"/>
</dbReference>
<dbReference type="Gene3D" id="1.10.357.10">
    <property type="entry name" value="Tetracycline Repressor, domain 2"/>
    <property type="match status" value="1"/>
</dbReference>
<keyword evidence="3" id="KW-0804">Transcription</keyword>
<dbReference type="InterPro" id="IPR009057">
    <property type="entry name" value="Homeodomain-like_sf"/>
</dbReference>
<keyword evidence="2 4" id="KW-0238">DNA-binding</keyword>
<dbReference type="SUPFAM" id="SSF46689">
    <property type="entry name" value="Homeodomain-like"/>
    <property type="match status" value="1"/>
</dbReference>
<dbReference type="PANTHER" id="PTHR47506">
    <property type="entry name" value="TRANSCRIPTIONAL REGULATORY PROTEIN"/>
    <property type="match status" value="1"/>
</dbReference>
<dbReference type="RefSeq" id="WP_377423214.1">
    <property type="nucleotide sequence ID" value="NZ_JBHSPR010000013.1"/>
</dbReference>
<dbReference type="InterPro" id="IPR001647">
    <property type="entry name" value="HTH_TetR"/>
</dbReference>
<protein>
    <submittedName>
        <fullName evidence="6">TetR/AcrR family transcriptional regulator</fullName>
    </submittedName>
</protein>
<dbReference type="Proteomes" id="UP001596203">
    <property type="component" value="Unassembled WGS sequence"/>
</dbReference>
<keyword evidence="1" id="KW-0805">Transcription regulation</keyword>
<dbReference type="SUPFAM" id="SSF48498">
    <property type="entry name" value="Tetracyclin repressor-like, C-terminal domain"/>
    <property type="match status" value="1"/>
</dbReference>
<organism evidence="6 7">
    <name type="scientific">Plantactinospora solaniradicis</name>
    <dbReference type="NCBI Taxonomy" id="1723736"/>
    <lineage>
        <taxon>Bacteria</taxon>
        <taxon>Bacillati</taxon>
        <taxon>Actinomycetota</taxon>
        <taxon>Actinomycetes</taxon>
        <taxon>Micromonosporales</taxon>
        <taxon>Micromonosporaceae</taxon>
        <taxon>Plantactinospora</taxon>
    </lineage>
</organism>
<evidence type="ECO:0000313" key="6">
    <source>
        <dbReference type="EMBL" id="MFC6018139.1"/>
    </source>
</evidence>
<dbReference type="InterPro" id="IPR036271">
    <property type="entry name" value="Tet_transcr_reg_TetR-rel_C_sf"/>
</dbReference>
<dbReference type="InterPro" id="IPR023772">
    <property type="entry name" value="DNA-bd_HTH_TetR-type_CS"/>
</dbReference>
<evidence type="ECO:0000256" key="4">
    <source>
        <dbReference type="PROSITE-ProRule" id="PRU00335"/>
    </source>
</evidence>
<feature type="domain" description="HTH tetR-type" evidence="5">
    <location>
        <begin position="10"/>
        <end position="70"/>
    </location>
</feature>
<keyword evidence="7" id="KW-1185">Reference proteome</keyword>
<dbReference type="PANTHER" id="PTHR47506:SF7">
    <property type="entry name" value="TRANSCRIPTIONAL REGULATORY PROTEIN"/>
    <property type="match status" value="1"/>
</dbReference>
<evidence type="ECO:0000259" key="5">
    <source>
        <dbReference type="PROSITE" id="PS50977"/>
    </source>
</evidence>
<proteinExistence type="predicted"/>
<evidence type="ECO:0000256" key="2">
    <source>
        <dbReference type="ARBA" id="ARBA00023125"/>
    </source>
</evidence>
<name>A0ABW1KBE7_9ACTN</name>
<dbReference type="PROSITE" id="PS50977">
    <property type="entry name" value="HTH_TETR_2"/>
    <property type="match status" value="1"/>
</dbReference>
<comment type="caution">
    <text evidence="6">The sequence shown here is derived from an EMBL/GenBank/DDBJ whole genome shotgun (WGS) entry which is preliminary data.</text>
</comment>
<feature type="DNA-binding region" description="H-T-H motif" evidence="4">
    <location>
        <begin position="33"/>
        <end position="52"/>
    </location>
</feature>
<evidence type="ECO:0000313" key="7">
    <source>
        <dbReference type="Proteomes" id="UP001596203"/>
    </source>
</evidence>
<gene>
    <name evidence="6" type="ORF">ACFP2T_18255</name>
</gene>
<dbReference type="PRINTS" id="PR00455">
    <property type="entry name" value="HTHTETR"/>
</dbReference>
<sequence>MGRASRVDAAKHREDVVNAMARLLRERGPAGVSVQDLMLAVGLTHGGFYKHFSSKDELVGIATEAAFDEIRAALTRIGEDEPDRTRARSEVIRTYLSAEHRDAPGTGCANTALAGDAARSPADSPLRGSYVAGLEDTLEQLAKLEHAPSHGSEEPYRRAVADLATMVGALTLARATSRTPLSDQILQIVREALDPGR</sequence>
<evidence type="ECO:0000256" key="1">
    <source>
        <dbReference type="ARBA" id="ARBA00023015"/>
    </source>
</evidence>